<dbReference type="PROSITE" id="PS50803">
    <property type="entry name" value="OAR"/>
    <property type="match status" value="1"/>
</dbReference>
<dbReference type="PANTHER" id="PTHR46255">
    <property type="entry name" value="SHORT STATURE HOMEOBOX"/>
    <property type="match status" value="1"/>
</dbReference>
<evidence type="ECO:0000256" key="2">
    <source>
        <dbReference type="ARBA" id="ARBA00023125"/>
    </source>
</evidence>
<feature type="region of interest" description="Disordered" evidence="7">
    <location>
        <begin position="309"/>
        <end position="339"/>
    </location>
</feature>
<dbReference type="PRINTS" id="PR00031">
    <property type="entry name" value="HTHREPRESSR"/>
</dbReference>
<dbReference type="RefSeq" id="XP_070143399.1">
    <property type="nucleotide sequence ID" value="XM_070287298.1"/>
</dbReference>
<organism evidence="10 11">
    <name type="scientific">Drosophila kikkawai</name>
    <name type="common">Fruit fly</name>
    <dbReference type="NCBI Taxonomy" id="30033"/>
    <lineage>
        <taxon>Eukaryota</taxon>
        <taxon>Metazoa</taxon>
        <taxon>Ecdysozoa</taxon>
        <taxon>Arthropoda</taxon>
        <taxon>Hexapoda</taxon>
        <taxon>Insecta</taxon>
        <taxon>Pterygota</taxon>
        <taxon>Neoptera</taxon>
        <taxon>Endopterygota</taxon>
        <taxon>Diptera</taxon>
        <taxon>Brachycera</taxon>
        <taxon>Muscomorpha</taxon>
        <taxon>Ephydroidea</taxon>
        <taxon>Drosophilidae</taxon>
        <taxon>Drosophila</taxon>
        <taxon>Sophophora</taxon>
    </lineage>
</organism>
<dbReference type="Pfam" id="PF03826">
    <property type="entry name" value="OAR"/>
    <property type="match status" value="1"/>
</dbReference>
<evidence type="ECO:0000256" key="7">
    <source>
        <dbReference type="SAM" id="MobiDB-lite"/>
    </source>
</evidence>
<evidence type="ECO:0000313" key="10">
    <source>
        <dbReference type="Proteomes" id="UP001652661"/>
    </source>
</evidence>
<dbReference type="PROSITE" id="PS00027">
    <property type="entry name" value="HOMEOBOX_1"/>
    <property type="match status" value="1"/>
</dbReference>
<evidence type="ECO:0000259" key="8">
    <source>
        <dbReference type="PROSITE" id="PS50071"/>
    </source>
</evidence>
<evidence type="ECO:0000256" key="4">
    <source>
        <dbReference type="ARBA" id="ARBA00023242"/>
    </source>
</evidence>
<dbReference type="InterPro" id="IPR017970">
    <property type="entry name" value="Homeobox_CS"/>
</dbReference>
<reference evidence="10" key="1">
    <citation type="submission" date="2025-05" db="UniProtKB">
        <authorList>
            <consortium name="RefSeq"/>
        </authorList>
    </citation>
    <scope>NUCLEOTIDE SEQUENCE [LARGE SCALE GENOMIC DNA]</scope>
    <source>
        <strain evidence="10">14028-0561.14</strain>
    </source>
</reference>
<dbReference type="InterPro" id="IPR052631">
    <property type="entry name" value="Paired_homeobox_Bicoid"/>
</dbReference>
<accession>A0ABM4GL14</accession>
<dbReference type="InterPro" id="IPR009057">
    <property type="entry name" value="Homeodomain-like_sf"/>
</dbReference>
<name>A0ABM4GL14_DROKI</name>
<sequence>MEQLAQFVTKSFEFNLTNNSVHALFNSMTGARIKKHTEVKNAIFINSISASGGSYADTCASGDESVDIDITDLSVSESNTIIAAASVPEPTTEESLPEVESVETYSPSPNIRKTVAAVAVSEPKPKNWLISDDLEVESPPEVADISESKISAIIAANVIESTDDSNTPKLAPDKPELPEKRSCSPELATRLREHCEHLDSSSVVNTKQRRSRTNFTLDQLNELERLFEETHYPDAFMREELSQRLGLSEARVQVWFQNRRAKCRKHENQMHKGFLVGSRSPPIATPLEPCRVAPYVSLAALRSSSVPSQHPTIATNASSQGSSSATTGKASSVDASSHSTPAISRSAVKQFSSTVAAAAAFSAFDPAIISVAAHQYAAAITNGTVPAGLFSVPQYSINLAAFAAAHSKSSSIADLRMKAKKHSESLGLQADMVL</sequence>
<dbReference type="Pfam" id="PF00046">
    <property type="entry name" value="Homeodomain"/>
    <property type="match status" value="1"/>
</dbReference>
<comment type="subcellular location">
    <subcellularLocation>
        <location evidence="1 5 6">Nucleus</location>
    </subcellularLocation>
</comment>
<dbReference type="Proteomes" id="UP001652661">
    <property type="component" value="Chromosome 2L"/>
</dbReference>
<dbReference type="GeneID" id="108076956"/>
<gene>
    <name evidence="11" type="primary">LOC108076956</name>
</gene>
<evidence type="ECO:0000256" key="6">
    <source>
        <dbReference type="RuleBase" id="RU000682"/>
    </source>
</evidence>
<dbReference type="PROSITE" id="PS50071">
    <property type="entry name" value="HOMEOBOX_2"/>
    <property type="match status" value="1"/>
</dbReference>
<feature type="compositionally biased region" description="Low complexity" evidence="7">
    <location>
        <begin position="314"/>
        <end position="332"/>
    </location>
</feature>
<evidence type="ECO:0000256" key="1">
    <source>
        <dbReference type="ARBA" id="ARBA00004123"/>
    </source>
</evidence>
<feature type="DNA-binding region" description="Homeobox" evidence="5">
    <location>
        <begin position="208"/>
        <end position="267"/>
    </location>
</feature>
<keyword evidence="10" id="KW-1185">Reference proteome</keyword>
<dbReference type="SMART" id="SM00389">
    <property type="entry name" value="HOX"/>
    <property type="match status" value="1"/>
</dbReference>
<keyword evidence="2 5" id="KW-0238">DNA-binding</keyword>
<evidence type="ECO:0000259" key="9">
    <source>
        <dbReference type="PROSITE" id="PS50803"/>
    </source>
</evidence>
<evidence type="ECO:0000313" key="11">
    <source>
        <dbReference type="RefSeq" id="XP_070143399.1"/>
    </source>
</evidence>
<dbReference type="SUPFAM" id="SSF46689">
    <property type="entry name" value="Homeodomain-like"/>
    <property type="match status" value="1"/>
</dbReference>
<dbReference type="InterPro" id="IPR000047">
    <property type="entry name" value="HTH_motif"/>
</dbReference>
<reference evidence="11" key="2">
    <citation type="submission" date="2025-08" db="UniProtKB">
        <authorList>
            <consortium name="RefSeq"/>
        </authorList>
    </citation>
    <scope>IDENTIFICATION</scope>
    <source>
        <strain evidence="11">14028-0561.14</strain>
        <tissue evidence="11">Whole fly</tissue>
    </source>
</reference>
<keyword evidence="4 5" id="KW-0539">Nucleus</keyword>
<dbReference type="GO" id="GO:0003677">
    <property type="term" value="F:DNA binding"/>
    <property type="evidence" value="ECO:0007669"/>
    <property type="project" value="UniProtKB-KW"/>
</dbReference>
<feature type="domain" description="Homeobox" evidence="8">
    <location>
        <begin position="206"/>
        <end position="266"/>
    </location>
</feature>
<dbReference type="Gene3D" id="1.10.10.60">
    <property type="entry name" value="Homeodomain-like"/>
    <property type="match status" value="1"/>
</dbReference>
<proteinExistence type="predicted"/>
<evidence type="ECO:0000256" key="5">
    <source>
        <dbReference type="PROSITE-ProRule" id="PRU00108"/>
    </source>
</evidence>
<dbReference type="InterPro" id="IPR001356">
    <property type="entry name" value="HD"/>
</dbReference>
<protein>
    <submittedName>
        <fullName evidence="11">Short stature homeobox protein 2 isoform X1</fullName>
    </submittedName>
</protein>
<dbReference type="PANTHER" id="PTHR46255:SF3">
    <property type="entry name" value="HOMEOBOX DOMAIN-CONTAINING PROTEIN"/>
    <property type="match status" value="1"/>
</dbReference>
<dbReference type="CDD" id="cd00086">
    <property type="entry name" value="homeodomain"/>
    <property type="match status" value="1"/>
</dbReference>
<keyword evidence="3 5" id="KW-0371">Homeobox</keyword>
<feature type="domain" description="OAR" evidence="9">
    <location>
        <begin position="410"/>
        <end position="423"/>
    </location>
</feature>
<dbReference type="InterPro" id="IPR003654">
    <property type="entry name" value="OAR_dom"/>
</dbReference>
<evidence type="ECO:0000256" key="3">
    <source>
        <dbReference type="ARBA" id="ARBA00023155"/>
    </source>
</evidence>